<feature type="transmembrane region" description="Helical" evidence="1">
    <location>
        <begin position="181"/>
        <end position="201"/>
    </location>
</feature>
<dbReference type="Gene3D" id="1.10.287.70">
    <property type="match status" value="1"/>
</dbReference>
<feature type="transmembrane region" description="Helical" evidence="1">
    <location>
        <begin position="52"/>
        <end position="71"/>
    </location>
</feature>
<feature type="transmembrane region" description="Helical" evidence="1">
    <location>
        <begin position="12"/>
        <end position="32"/>
    </location>
</feature>
<organism evidence="2 3">
    <name type="scientific">Tindallia magadiensis</name>
    <dbReference type="NCBI Taxonomy" id="69895"/>
    <lineage>
        <taxon>Bacteria</taxon>
        <taxon>Bacillati</taxon>
        <taxon>Bacillota</taxon>
        <taxon>Clostridia</taxon>
        <taxon>Peptostreptococcales</taxon>
        <taxon>Tindalliaceae</taxon>
        <taxon>Tindallia</taxon>
    </lineage>
</organism>
<dbReference type="SUPFAM" id="SSF81324">
    <property type="entry name" value="Voltage-gated potassium channels"/>
    <property type="match status" value="1"/>
</dbReference>
<keyword evidence="3" id="KW-1185">Reference proteome</keyword>
<proteinExistence type="predicted"/>
<dbReference type="OrthoDB" id="7867610at2"/>
<dbReference type="AlphaFoldDB" id="A0A1I3G538"/>
<gene>
    <name evidence="2" type="ORF">SAMN05192551_10810</name>
</gene>
<evidence type="ECO:0000256" key="1">
    <source>
        <dbReference type="SAM" id="Phobius"/>
    </source>
</evidence>
<feature type="transmembrane region" description="Helical" evidence="1">
    <location>
        <begin position="151"/>
        <end position="169"/>
    </location>
</feature>
<feature type="transmembrane region" description="Helical" evidence="1">
    <location>
        <begin position="77"/>
        <end position="96"/>
    </location>
</feature>
<keyword evidence="1" id="KW-0812">Transmembrane</keyword>
<reference evidence="3" key="1">
    <citation type="submission" date="2016-10" db="EMBL/GenBank/DDBJ databases">
        <authorList>
            <person name="Varghese N."/>
            <person name="Submissions S."/>
        </authorList>
    </citation>
    <scope>NUCLEOTIDE SEQUENCE [LARGE SCALE GENOMIC DNA]</scope>
    <source>
        <strain evidence="3">Z-7934</strain>
    </source>
</reference>
<keyword evidence="1" id="KW-1133">Transmembrane helix</keyword>
<dbReference type="Proteomes" id="UP000199287">
    <property type="component" value="Unassembled WGS sequence"/>
</dbReference>
<accession>A0A1I3G538</accession>
<sequence length="216" mass="25530">MRTEDSFIVKFWSRIFNFLRWISVFQIIRHVFGKKKANGENRFVKTYTFVELWVIGNAIVSIILLIIVKNYAFHRIYYLFLGYSLIRVFEIFVYQVNVLLFDQLRTDNYAIKSYRRMVLLLLHNFVEIILWFSISYLILGANFTEDLGSYNLIQVIYFSFVKMTSFGSTNLEPKTMVGIQIVWFQSIVGLFMTLIVLSRFIGLLPTPKSMDENEGE</sequence>
<evidence type="ECO:0000313" key="3">
    <source>
        <dbReference type="Proteomes" id="UP000199287"/>
    </source>
</evidence>
<name>A0A1I3G538_9FIRM</name>
<evidence type="ECO:0008006" key="4">
    <source>
        <dbReference type="Google" id="ProtNLM"/>
    </source>
</evidence>
<dbReference type="EMBL" id="FOQA01000008">
    <property type="protein sequence ID" value="SFI18600.1"/>
    <property type="molecule type" value="Genomic_DNA"/>
</dbReference>
<dbReference type="RefSeq" id="WP_143092040.1">
    <property type="nucleotide sequence ID" value="NZ_FOQA01000008.1"/>
</dbReference>
<feature type="transmembrane region" description="Helical" evidence="1">
    <location>
        <begin position="117"/>
        <end position="139"/>
    </location>
</feature>
<evidence type="ECO:0000313" key="2">
    <source>
        <dbReference type="EMBL" id="SFI18600.1"/>
    </source>
</evidence>
<keyword evidence="1" id="KW-0472">Membrane</keyword>
<protein>
    <recommendedName>
        <fullName evidence="4">Ion channel</fullName>
    </recommendedName>
</protein>